<dbReference type="SUPFAM" id="SSF56529">
    <property type="entry name" value="FAH"/>
    <property type="match status" value="1"/>
</dbReference>
<dbReference type="InterPro" id="IPR011234">
    <property type="entry name" value="Fumarylacetoacetase-like_C"/>
</dbReference>
<dbReference type="OrthoDB" id="2273115at2"/>
<evidence type="ECO:0000259" key="3">
    <source>
        <dbReference type="Pfam" id="PF01557"/>
    </source>
</evidence>
<dbReference type="GO" id="GO:0003824">
    <property type="term" value="F:catalytic activity"/>
    <property type="evidence" value="ECO:0007669"/>
    <property type="project" value="InterPro"/>
</dbReference>
<dbReference type="InterPro" id="IPR051121">
    <property type="entry name" value="FAH"/>
</dbReference>
<dbReference type="GO" id="GO:0044281">
    <property type="term" value="P:small molecule metabolic process"/>
    <property type="evidence" value="ECO:0007669"/>
    <property type="project" value="UniProtKB-ARBA"/>
</dbReference>
<dbReference type="Proteomes" id="UP000198507">
    <property type="component" value="Unassembled WGS sequence"/>
</dbReference>
<dbReference type="AlphaFoldDB" id="A0A1I0GT12"/>
<keyword evidence="5" id="KW-1185">Reference proteome</keyword>
<comment type="similarity">
    <text evidence="1">Belongs to the FAH family.</text>
</comment>
<gene>
    <name evidence="4" type="ORF">SAMN04488546_3507</name>
</gene>
<evidence type="ECO:0000313" key="5">
    <source>
        <dbReference type="Proteomes" id="UP000198507"/>
    </source>
</evidence>
<dbReference type="EMBL" id="FOIE01000007">
    <property type="protein sequence ID" value="SET74242.1"/>
    <property type="molecule type" value="Genomic_DNA"/>
</dbReference>
<evidence type="ECO:0000313" key="4">
    <source>
        <dbReference type="EMBL" id="SET74242.1"/>
    </source>
</evidence>
<protein>
    <submittedName>
        <fullName evidence="4">2-dehydro-3-deoxy-D-arabinonate dehydratase</fullName>
    </submittedName>
</protein>
<evidence type="ECO:0000256" key="1">
    <source>
        <dbReference type="ARBA" id="ARBA00010211"/>
    </source>
</evidence>
<dbReference type="Gene3D" id="3.90.850.10">
    <property type="entry name" value="Fumarylacetoacetase-like, C-terminal domain"/>
    <property type="match status" value="1"/>
</dbReference>
<keyword evidence="2" id="KW-0479">Metal-binding</keyword>
<proteinExistence type="inferred from homology"/>
<dbReference type="Pfam" id="PF01557">
    <property type="entry name" value="FAA_hydrolase"/>
    <property type="match status" value="1"/>
</dbReference>
<dbReference type="PANTHER" id="PTHR42796">
    <property type="entry name" value="FUMARYLACETOACETATE HYDROLASE DOMAIN-CONTAINING PROTEIN 2A-RELATED"/>
    <property type="match status" value="1"/>
</dbReference>
<organism evidence="4 5">
    <name type="scientific">Geodermatophilus poikilotrophus</name>
    <dbReference type="NCBI Taxonomy" id="1333667"/>
    <lineage>
        <taxon>Bacteria</taxon>
        <taxon>Bacillati</taxon>
        <taxon>Actinomycetota</taxon>
        <taxon>Actinomycetes</taxon>
        <taxon>Geodermatophilales</taxon>
        <taxon>Geodermatophilaceae</taxon>
        <taxon>Geodermatophilus</taxon>
    </lineage>
</organism>
<dbReference type="RefSeq" id="WP_091446251.1">
    <property type="nucleotide sequence ID" value="NZ_FOIE01000007.1"/>
</dbReference>
<evidence type="ECO:0000256" key="2">
    <source>
        <dbReference type="ARBA" id="ARBA00022723"/>
    </source>
</evidence>
<reference evidence="5" key="1">
    <citation type="submission" date="2016-10" db="EMBL/GenBank/DDBJ databases">
        <authorList>
            <person name="Varghese N."/>
            <person name="Submissions S."/>
        </authorList>
    </citation>
    <scope>NUCLEOTIDE SEQUENCE [LARGE SCALE GENOMIC DNA]</scope>
    <source>
        <strain evidence="5">DSM 44209</strain>
    </source>
</reference>
<dbReference type="PANTHER" id="PTHR42796:SF7">
    <property type="entry name" value="2-DEHYDRO-3-DEOXY-D-ARABINONATE DEHYDRATASE"/>
    <property type="match status" value="1"/>
</dbReference>
<feature type="domain" description="Fumarylacetoacetase-like C-terminal" evidence="3">
    <location>
        <begin position="88"/>
        <end position="279"/>
    </location>
</feature>
<name>A0A1I0GT12_9ACTN</name>
<dbReference type="GO" id="GO:0046872">
    <property type="term" value="F:metal ion binding"/>
    <property type="evidence" value="ECO:0007669"/>
    <property type="project" value="UniProtKB-KW"/>
</dbReference>
<sequence length="299" mass="31009">MTHVVRYESEGVVLVGVLDGGGVRSVPGVGSMAGLLAGDLATARSAVEAAAGQPAVPVGDVRLLPPVDGLTEVWASGVTYERSMDARVEESQVQDVYSRVYAADRPELFFKSAAWRVVTDGEPIAVRPDSAVTVPEPEIAAVVTATAEVFGYTVCDDVSSRDIEGENPLYLPQAKVYAGSCALAPGIRPAWEVPDPSALAIELRVTRDGATVFEGSTTTARMHRSVADLVAHLVAAQDFPAGAVLSTGTGIVPGLDFTLLEGDEVQVTVEHVGTLTNPVGTLAAARAAAARRVPPGAVR</sequence>
<dbReference type="InterPro" id="IPR036663">
    <property type="entry name" value="Fumarylacetoacetase_C_sf"/>
</dbReference>
<accession>A0A1I0GT12</accession>